<gene>
    <name evidence="4" type="ORF">FSB_LOCUS21779</name>
</gene>
<feature type="compositionally biased region" description="Basic and acidic residues" evidence="2">
    <location>
        <begin position="1040"/>
        <end position="1052"/>
    </location>
</feature>
<feature type="domain" description="Reverse transcriptase Ty1/copia-type" evidence="3">
    <location>
        <begin position="242"/>
        <end position="313"/>
    </location>
</feature>
<feature type="domain" description="Reverse transcriptase Ty1/copia-type" evidence="3">
    <location>
        <begin position="314"/>
        <end position="451"/>
    </location>
</feature>
<feature type="region of interest" description="Disordered" evidence="2">
    <location>
        <begin position="144"/>
        <end position="163"/>
    </location>
</feature>
<dbReference type="EMBL" id="OIVN01001435">
    <property type="protein sequence ID" value="SPC93897.1"/>
    <property type="molecule type" value="Genomic_DNA"/>
</dbReference>
<dbReference type="PANTHER" id="PTHR11439:SF455">
    <property type="entry name" value="RLK (RECEPTOR-LIKE PROTEIN KINASE) 8, PUTATIVE-RELATED"/>
    <property type="match status" value="1"/>
</dbReference>
<evidence type="ECO:0000259" key="3">
    <source>
        <dbReference type="Pfam" id="PF07727"/>
    </source>
</evidence>
<reference evidence="4" key="1">
    <citation type="submission" date="2018-02" db="EMBL/GenBank/DDBJ databases">
        <authorList>
            <person name="Cohen D.B."/>
            <person name="Kent A.D."/>
        </authorList>
    </citation>
    <scope>NUCLEOTIDE SEQUENCE</scope>
</reference>
<proteinExistence type="predicted"/>
<feature type="region of interest" description="Disordered" evidence="2">
    <location>
        <begin position="721"/>
        <end position="764"/>
    </location>
</feature>
<dbReference type="Pfam" id="PF14223">
    <property type="entry name" value="Retrotran_gag_2"/>
    <property type="match status" value="1"/>
</dbReference>
<feature type="compositionally biased region" description="Basic and acidic residues" evidence="2">
    <location>
        <begin position="730"/>
        <end position="749"/>
    </location>
</feature>
<organism evidence="4">
    <name type="scientific">Fagus sylvatica</name>
    <name type="common">Beechnut</name>
    <dbReference type="NCBI Taxonomy" id="28930"/>
    <lineage>
        <taxon>Eukaryota</taxon>
        <taxon>Viridiplantae</taxon>
        <taxon>Streptophyta</taxon>
        <taxon>Embryophyta</taxon>
        <taxon>Tracheophyta</taxon>
        <taxon>Spermatophyta</taxon>
        <taxon>Magnoliopsida</taxon>
        <taxon>eudicotyledons</taxon>
        <taxon>Gunneridae</taxon>
        <taxon>Pentapetalae</taxon>
        <taxon>rosids</taxon>
        <taxon>fabids</taxon>
        <taxon>Fagales</taxon>
        <taxon>Fagaceae</taxon>
        <taxon>Fagus</taxon>
    </lineage>
</organism>
<feature type="region of interest" description="Disordered" evidence="2">
    <location>
        <begin position="1019"/>
        <end position="1073"/>
    </location>
</feature>
<evidence type="ECO:0000256" key="2">
    <source>
        <dbReference type="SAM" id="MobiDB-lite"/>
    </source>
</evidence>
<dbReference type="PANTHER" id="PTHR11439">
    <property type="entry name" value="GAG-POL-RELATED RETROTRANSPOSON"/>
    <property type="match status" value="1"/>
</dbReference>
<feature type="coiled-coil region" evidence="1">
    <location>
        <begin position="1194"/>
        <end position="1231"/>
    </location>
</feature>
<dbReference type="InterPro" id="IPR043502">
    <property type="entry name" value="DNA/RNA_pol_sf"/>
</dbReference>
<feature type="compositionally biased region" description="Pro residues" evidence="2">
    <location>
        <begin position="1053"/>
        <end position="1069"/>
    </location>
</feature>
<name>A0A2N9FT50_FAGSY</name>
<keyword evidence="1" id="KW-0175">Coiled coil</keyword>
<feature type="region of interest" description="Disordered" evidence="2">
    <location>
        <begin position="1274"/>
        <end position="1304"/>
    </location>
</feature>
<dbReference type="SUPFAM" id="SSF56672">
    <property type="entry name" value="DNA/RNA polymerases"/>
    <property type="match status" value="1"/>
</dbReference>
<evidence type="ECO:0000256" key="1">
    <source>
        <dbReference type="SAM" id="Coils"/>
    </source>
</evidence>
<accession>A0A2N9FT50</accession>
<sequence length="1304" mass="145798">MSLISATLSPSAHSLVIGQSSAHGMWTVLLKRYTFVPRSNIMNLKKKLHDVKKNTDTIIQYLQRIKEARDKLAAVGTLVDDQDLLHIVLKGLPFEIKSFSSTMLTKNESVPFEELHVLMITQEKLLKSSQANSKENSIMAMAANTAPNTGRGNNRGGFASRGGYNQPNGGMNYSYQGRHPPTKLATMASATSYSPSTDCWISDTGATDHFTPDLANLPDSSLYNDPQLVSVGNGQQLPISHIVPPPFGHNIIGCRWVYKLKRSSDGSIARYKACLVAKGFHQQASLDFNETFSPVVKPPTVKIVLSLAAQNRFVNSTSPHHVCKLHKSLYGLKQAPRAWFERFTSHLLTIGFTASTADLLLFVFRNGFTFLYLLLYVDDIILTGNNPVAVTSLITALASTFELKDLGPLRYFLGLQIDYGHDYLFVHQRKYITDLLSKFNMTSCKATSTPFPISHKLQASSKDLLSDPTQYRSLLGALQYATFTRLDITYAVNQVYQYMHKPTATHLATAKRILRYLQGTLHLGIRFQSGSPSLTAFTDSDWSGDPYDRHSTTSITIFLGNNPITWVSKKQHTVSRSSTEAEYRALAWLRQVLCDLGIFLPSAPALWEVIPSFGLSVVFLPLHGRPTDVLSDGRPETRNNKDDGRKTPVGCRPKFLRCLCQRFGGEWLTRVCRIAESEGRPISFGDLIPSSCVLHRLSEELFELVSPALNTWREVRGSMVSEGGSWTPVRSEDLPEGLSDRDEGTRSLEENPSISGSSEGVGPEASWTARSYLSKVVDNDGLDGYRCKYQIPEDVVLRIPESDEVACSSRYGDVAFYEADFKAGIRFPLQPLMRELLDRLNIAPGQLAPNAWRTVVGSMVMWKVLSEGKDDLTLDELLFCYKPCQIPASPGFWSLNMRQRGLKLIMGTPSSNREWKDNYVFVCRDNWEGLQCEKDDNFIPVRREWGVPSSSALRRPKLNEDGHNRMLRAFHHNQHHYKYFIRPELLALYSFGPEPSEAVLSLQEINQKRMATAKLNREKLKKMMSQQEEAPLTIGKKRKTETSSKKATDERNLPPPPPPAPKPSAPEPVPTSSVEVVEIPAQPSSSRFVEKPPTLPRDASLACRRAKTAVTKDDLAEYDKVNTDVIKVAGVHSLMKGLTELTVIANRCTQWEEALLKQKCQLSEAAQANQRLTSLVNELTLDRDRVVGELSSAKADLTRKDEDLRRALDDVKRADEQVKKLTSQLEVAKVSAVEDFKSSEAYDDNNTKYFLSGFSFLKKQAKEKYPELDFEAFQPFDDDESVMPVGDDNAGPSTDPQMDDDATS</sequence>
<protein>
    <recommendedName>
        <fullName evidence="3">Reverse transcriptase Ty1/copia-type domain-containing protein</fullName>
    </recommendedName>
</protein>
<dbReference type="Pfam" id="PF07727">
    <property type="entry name" value="RVT_2"/>
    <property type="match status" value="2"/>
</dbReference>
<dbReference type="CDD" id="cd09272">
    <property type="entry name" value="RNase_HI_RT_Ty1"/>
    <property type="match status" value="1"/>
</dbReference>
<evidence type="ECO:0000313" key="4">
    <source>
        <dbReference type="EMBL" id="SPC93897.1"/>
    </source>
</evidence>
<dbReference type="InterPro" id="IPR013103">
    <property type="entry name" value="RVT_2"/>
</dbReference>